<comment type="caution">
    <text evidence="3">The sequence shown here is derived from an EMBL/GenBank/DDBJ whole genome shotgun (WGS) entry which is preliminary data.</text>
</comment>
<dbReference type="InterPro" id="IPR036908">
    <property type="entry name" value="RlpA-like_sf"/>
</dbReference>
<evidence type="ECO:0000313" key="4">
    <source>
        <dbReference type="Proteomes" id="UP000249393"/>
    </source>
</evidence>
<evidence type="ECO:0000313" key="3">
    <source>
        <dbReference type="EMBL" id="PZR37110.1"/>
    </source>
</evidence>
<keyword evidence="1" id="KW-0732">Signal</keyword>
<sequence>MRRKLAGILATAVISAFAAPALANAAPDQDSASANAPRVDPLGELISTALGGGALPGSVEYKMRATMYHAGAKGIRAFDSLGCKVAAMRTVAVDPNVIPRRTVIFIKETVGLPMPDGSKHDGYWYASDIGGAIKGLKLDLFSGFGAASMKALGALDLSSLSVSKVGEFKGCPPR</sequence>
<feature type="signal peptide" evidence="1">
    <location>
        <begin position="1"/>
        <end position="25"/>
    </location>
</feature>
<evidence type="ECO:0000259" key="2">
    <source>
        <dbReference type="Pfam" id="PF06725"/>
    </source>
</evidence>
<dbReference type="RefSeq" id="WP_304272951.1">
    <property type="nucleotide sequence ID" value="NZ_QFQZ01000002.1"/>
</dbReference>
<dbReference type="GO" id="GO:0004553">
    <property type="term" value="F:hydrolase activity, hydrolyzing O-glycosyl compounds"/>
    <property type="evidence" value="ECO:0007669"/>
    <property type="project" value="InterPro"/>
</dbReference>
<dbReference type="Gene3D" id="2.40.40.10">
    <property type="entry name" value="RlpA-like domain"/>
    <property type="match status" value="1"/>
</dbReference>
<dbReference type="GO" id="GO:0009254">
    <property type="term" value="P:peptidoglycan turnover"/>
    <property type="evidence" value="ECO:0007669"/>
    <property type="project" value="InterPro"/>
</dbReference>
<name>A0A2W5VBB6_9CAUL</name>
<protein>
    <recommendedName>
        <fullName evidence="2">3D domain-containing protein</fullName>
    </recommendedName>
</protein>
<dbReference type="Pfam" id="PF06725">
    <property type="entry name" value="3D"/>
    <property type="match status" value="1"/>
</dbReference>
<organism evidence="3 4">
    <name type="scientific">Caulobacter segnis</name>
    <dbReference type="NCBI Taxonomy" id="88688"/>
    <lineage>
        <taxon>Bacteria</taxon>
        <taxon>Pseudomonadati</taxon>
        <taxon>Pseudomonadota</taxon>
        <taxon>Alphaproteobacteria</taxon>
        <taxon>Caulobacterales</taxon>
        <taxon>Caulobacteraceae</taxon>
        <taxon>Caulobacter</taxon>
    </lineage>
</organism>
<feature type="chain" id="PRO_5016093104" description="3D domain-containing protein" evidence="1">
    <location>
        <begin position="26"/>
        <end position="174"/>
    </location>
</feature>
<dbReference type="GO" id="GO:0019867">
    <property type="term" value="C:outer membrane"/>
    <property type="evidence" value="ECO:0007669"/>
    <property type="project" value="InterPro"/>
</dbReference>
<feature type="domain" description="3D" evidence="2">
    <location>
        <begin position="89"/>
        <end position="153"/>
    </location>
</feature>
<dbReference type="CDD" id="cd22785">
    <property type="entry name" value="DPBB_MltA-like"/>
    <property type="match status" value="1"/>
</dbReference>
<proteinExistence type="predicted"/>
<dbReference type="EMBL" id="QFQZ01000002">
    <property type="protein sequence ID" value="PZR37110.1"/>
    <property type="molecule type" value="Genomic_DNA"/>
</dbReference>
<accession>A0A2W5VBB6</accession>
<dbReference type="InterPro" id="IPR010611">
    <property type="entry name" value="3D_dom"/>
</dbReference>
<reference evidence="3 4" key="1">
    <citation type="submission" date="2017-08" db="EMBL/GenBank/DDBJ databases">
        <title>Infants hospitalized years apart are colonized by the same room-sourced microbial strains.</title>
        <authorList>
            <person name="Brooks B."/>
            <person name="Olm M.R."/>
            <person name="Firek B.A."/>
            <person name="Baker R."/>
            <person name="Thomas B.C."/>
            <person name="Morowitz M.J."/>
            <person name="Banfield J.F."/>
        </authorList>
    </citation>
    <scope>NUCLEOTIDE SEQUENCE [LARGE SCALE GENOMIC DNA]</scope>
    <source>
        <strain evidence="3">S2_003_000_R2_4</strain>
    </source>
</reference>
<dbReference type="Proteomes" id="UP000249393">
    <property type="component" value="Unassembled WGS sequence"/>
</dbReference>
<dbReference type="SUPFAM" id="SSF50685">
    <property type="entry name" value="Barwin-like endoglucanases"/>
    <property type="match status" value="1"/>
</dbReference>
<dbReference type="AlphaFoldDB" id="A0A2W5VBB6"/>
<evidence type="ECO:0000256" key="1">
    <source>
        <dbReference type="SAM" id="SignalP"/>
    </source>
</evidence>
<gene>
    <name evidence="3" type="ORF">DI526_00920</name>
</gene>